<dbReference type="EMBL" id="BIMR01000136">
    <property type="protein sequence ID" value="GCE76805.1"/>
    <property type="molecule type" value="Genomic_DNA"/>
</dbReference>
<evidence type="ECO:0000259" key="14">
    <source>
        <dbReference type="PROSITE" id="PS50885"/>
    </source>
</evidence>
<dbReference type="PROSITE" id="PS50109">
    <property type="entry name" value="HIS_KIN"/>
    <property type="match status" value="1"/>
</dbReference>
<evidence type="ECO:0000256" key="1">
    <source>
        <dbReference type="ARBA" id="ARBA00000085"/>
    </source>
</evidence>
<evidence type="ECO:0000256" key="7">
    <source>
        <dbReference type="ARBA" id="ARBA00022777"/>
    </source>
</evidence>
<evidence type="ECO:0000256" key="10">
    <source>
        <dbReference type="ARBA" id="ARBA00023136"/>
    </source>
</evidence>
<evidence type="ECO:0000256" key="5">
    <source>
        <dbReference type="ARBA" id="ARBA00022679"/>
    </source>
</evidence>
<dbReference type="Gene3D" id="3.30.565.10">
    <property type="entry name" value="Histidine kinase-like ATPase, C-terminal domain"/>
    <property type="match status" value="1"/>
</dbReference>
<feature type="region of interest" description="Disordered" evidence="11">
    <location>
        <begin position="351"/>
        <end position="375"/>
    </location>
</feature>
<name>A0A402DRT4_9CELL</name>
<dbReference type="Pfam" id="PF02518">
    <property type="entry name" value="HATPase_c"/>
    <property type="match status" value="1"/>
</dbReference>
<dbReference type="InterPro" id="IPR004358">
    <property type="entry name" value="Sig_transdc_His_kin-like_C"/>
</dbReference>
<feature type="domain" description="HAMP" evidence="14">
    <location>
        <begin position="210"/>
        <end position="263"/>
    </location>
</feature>
<dbReference type="Gene3D" id="1.10.287.130">
    <property type="match status" value="1"/>
</dbReference>
<keyword evidence="10 12" id="KW-0472">Membrane</keyword>
<keyword evidence="5" id="KW-0808">Transferase</keyword>
<dbReference type="InterPro" id="IPR003594">
    <property type="entry name" value="HATPase_dom"/>
</dbReference>
<evidence type="ECO:0000256" key="2">
    <source>
        <dbReference type="ARBA" id="ARBA00004236"/>
    </source>
</evidence>
<protein>
    <recommendedName>
        <fullName evidence="3">histidine kinase</fullName>
        <ecNumber evidence="3">2.7.13.3</ecNumber>
    </recommendedName>
</protein>
<dbReference type="SMART" id="SM00387">
    <property type="entry name" value="HATPase_c"/>
    <property type="match status" value="1"/>
</dbReference>
<accession>A0A402DRT4</accession>
<dbReference type="RefSeq" id="WP_130781412.1">
    <property type="nucleotide sequence ID" value="NZ_BIMR01000136.1"/>
</dbReference>
<dbReference type="CDD" id="cd06225">
    <property type="entry name" value="HAMP"/>
    <property type="match status" value="1"/>
</dbReference>
<keyword evidence="9" id="KW-0902">Two-component regulatory system</keyword>
<dbReference type="SMART" id="SM00388">
    <property type="entry name" value="HisKA"/>
    <property type="match status" value="1"/>
</dbReference>
<dbReference type="PANTHER" id="PTHR45436">
    <property type="entry name" value="SENSOR HISTIDINE KINASE YKOH"/>
    <property type="match status" value="1"/>
</dbReference>
<evidence type="ECO:0000256" key="6">
    <source>
        <dbReference type="ARBA" id="ARBA00022692"/>
    </source>
</evidence>
<dbReference type="SMART" id="SM00304">
    <property type="entry name" value="HAMP"/>
    <property type="match status" value="1"/>
</dbReference>
<reference evidence="15 16" key="1">
    <citation type="submission" date="2019-01" db="EMBL/GenBank/DDBJ databases">
        <title>Draft genome sequence of Cellulomonas takizawaensis strain TKZ-21.</title>
        <authorList>
            <person name="Yamamura H."/>
            <person name="Hayashi T."/>
            <person name="Hamada M."/>
            <person name="Serisawa Y."/>
            <person name="Matsuyama K."/>
            <person name="Nakagawa Y."/>
            <person name="Otoguro M."/>
            <person name="Yanagida F."/>
            <person name="Hayakawa M."/>
        </authorList>
    </citation>
    <scope>NUCLEOTIDE SEQUENCE [LARGE SCALE GENOMIC DNA]</scope>
    <source>
        <strain evidence="15 16">NBRC12680</strain>
    </source>
</reference>
<dbReference type="AlphaFoldDB" id="A0A402DRT4"/>
<evidence type="ECO:0000256" key="9">
    <source>
        <dbReference type="ARBA" id="ARBA00023012"/>
    </source>
</evidence>
<dbReference type="Pfam" id="PF00512">
    <property type="entry name" value="HisKA"/>
    <property type="match status" value="1"/>
</dbReference>
<evidence type="ECO:0000259" key="13">
    <source>
        <dbReference type="PROSITE" id="PS50109"/>
    </source>
</evidence>
<feature type="transmembrane region" description="Helical" evidence="12">
    <location>
        <begin position="185"/>
        <end position="209"/>
    </location>
</feature>
<feature type="transmembrane region" description="Helical" evidence="12">
    <location>
        <begin position="38"/>
        <end position="61"/>
    </location>
</feature>
<dbReference type="GO" id="GO:0005886">
    <property type="term" value="C:plasma membrane"/>
    <property type="evidence" value="ECO:0007669"/>
    <property type="project" value="UniProtKB-SubCell"/>
</dbReference>
<dbReference type="SUPFAM" id="SSF47384">
    <property type="entry name" value="Homodimeric domain of signal transducing histidine kinase"/>
    <property type="match status" value="1"/>
</dbReference>
<comment type="subcellular location">
    <subcellularLocation>
        <location evidence="2">Cell membrane</location>
    </subcellularLocation>
</comment>
<keyword evidence="4" id="KW-0597">Phosphoprotein</keyword>
<feature type="domain" description="Histidine kinase" evidence="13">
    <location>
        <begin position="271"/>
        <end position="483"/>
    </location>
</feature>
<dbReference type="GO" id="GO:0000155">
    <property type="term" value="F:phosphorelay sensor kinase activity"/>
    <property type="evidence" value="ECO:0007669"/>
    <property type="project" value="InterPro"/>
</dbReference>
<evidence type="ECO:0000256" key="8">
    <source>
        <dbReference type="ARBA" id="ARBA00022989"/>
    </source>
</evidence>
<evidence type="ECO:0000256" key="3">
    <source>
        <dbReference type="ARBA" id="ARBA00012438"/>
    </source>
</evidence>
<dbReference type="SUPFAM" id="SSF55874">
    <property type="entry name" value="ATPase domain of HSP90 chaperone/DNA topoisomerase II/histidine kinase"/>
    <property type="match status" value="1"/>
</dbReference>
<dbReference type="PANTHER" id="PTHR45436:SF5">
    <property type="entry name" value="SENSOR HISTIDINE KINASE TRCS"/>
    <property type="match status" value="1"/>
</dbReference>
<sequence length="483" mass="49926">MTTPDDGAPARVPAPAGTPVPAVPAGRRRSRASLRLRLTALTAGLLMVTLAVGAVVLTSVLSAGRVAALDDVVRARAETVADLAAADRVPDPLPVVESGEIAQLLDADGLVLATSANATRTLPVLPADALARLRPADDATVVVSTTDSGYDPDARVALRAATYRGEPVTAVASVPLDEVRGLVQALRLALVVVVPVLTALLAGTIWVVIGRALRPVDALRRAAADVARTGGRGSLPVPPVDDELAALARTLNDMLDRLETSAARQRTFVGDAAHELRSPLASLRATLDVARAHPDAYTSAELVADADREAQRMQALVDDLLLLARVGSTPLTSDELDLAAVVHDVVDAETGRANAPTHGPDAAGTPTVDVGGAGRGRGDAVATGRVVRNLVGNALRHARTVVRVTVADGRVVVEDDGTGIAVVDRERVFERFVRLDDAREREAGGSGLGLAIAREVAREQGGDVVLGESDLGGLRAEVRLPVA</sequence>
<dbReference type="Proteomes" id="UP000289954">
    <property type="component" value="Unassembled WGS sequence"/>
</dbReference>
<evidence type="ECO:0000256" key="12">
    <source>
        <dbReference type="SAM" id="Phobius"/>
    </source>
</evidence>
<keyword evidence="16" id="KW-1185">Reference proteome</keyword>
<organism evidence="15 16">
    <name type="scientific">Cellulomonas biazotea</name>
    <dbReference type="NCBI Taxonomy" id="1709"/>
    <lineage>
        <taxon>Bacteria</taxon>
        <taxon>Bacillati</taxon>
        <taxon>Actinomycetota</taxon>
        <taxon>Actinomycetes</taxon>
        <taxon>Micrococcales</taxon>
        <taxon>Cellulomonadaceae</taxon>
        <taxon>Cellulomonas</taxon>
    </lineage>
</organism>
<dbReference type="InterPro" id="IPR003660">
    <property type="entry name" value="HAMP_dom"/>
</dbReference>
<proteinExistence type="predicted"/>
<dbReference type="Pfam" id="PF00672">
    <property type="entry name" value="HAMP"/>
    <property type="match status" value="1"/>
</dbReference>
<evidence type="ECO:0000256" key="4">
    <source>
        <dbReference type="ARBA" id="ARBA00022553"/>
    </source>
</evidence>
<dbReference type="CDD" id="cd00082">
    <property type="entry name" value="HisKA"/>
    <property type="match status" value="1"/>
</dbReference>
<dbReference type="PRINTS" id="PR00344">
    <property type="entry name" value="BCTRLSENSOR"/>
</dbReference>
<dbReference type="OrthoDB" id="9786919at2"/>
<dbReference type="Gene3D" id="6.10.340.10">
    <property type="match status" value="1"/>
</dbReference>
<keyword evidence="7 15" id="KW-0418">Kinase</keyword>
<dbReference type="EC" id="2.7.13.3" evidence="3"/>
<comment type="catalytic activity">
    <reaction evidence="1">
        <text>ATP + protein L-histidine = ADP + protein N-phospho-L-histidine.</text>
        <dbReference type="EC" id="2.7.13.3"/>
    </reaction>
</comment>
<keyword evidence="6 12" id="KW-0812">Transmembrane</keyword>
<dbReference type="InterPro" id="IPR036097">
    <property type="entry name" value="HisK_dim/P_sf"/>
</dbReference>
<dbReference type="InterPro" id="IPR003661">
    <property type="entry name" value="HisK_dim/P_dom"/>
</dbReference>
<dbReference type="InterPro" id="IPR005467">
    <property type="entry name" value="His_kinase_dom"/>
</dbReference>
<keyword evidence="8 12" id="KW-1133">Transmembrane helix</keyword>
<evidence type="ECO:0000313" key="15">
    <source>
        <dbReference type="EMBL" id="GCE76805.1"/>
    </source>
</evidence>
<dbReference type="InterPro" id="IPR036890">
    <property type="entry name" value="HATPase_C_sf"/>
</dbReference>
<evidence type="ECO:0000313" key="16">
    <source>
        <dbReference type="Proteomes" id="UP000289954"/>
    </source>
</evidence>
<comment type="caution">
    <text evidence="15">The sequence shown here is derived from an EMBL/GenBank/DDBJ whole genome shotgun (WGS) entry which is preliminary data.</text>
</comment>
<gene>
    <name evidence="15" type="ORF">CBZ_18610</name>
</gene>
<evidence type="ECO:0000256" key="11">
    <source>
        <dbReference type="SAM" id="MobiDB-lite"/>
    </source>
</evidence>
<dbReference type="InterPro" id="IPR050428">
    <property type="entry name" value="TCS_sensor_his_kinase"/>
</dbReference>
<feature type="region of interest" description="Disordered" evidence="11">
    <location>
        <begin position="1"/>
        <end position="26"/>
    </location>
</feature>
<dbReference type="PROSITE" id="PS50885">
    <property type="entry name" value="HAMP"/>
    <property type="match status" value="1"/>
</dbReference>